<sequence>MLISNTEQGVSSDEGGSSLFADLQIGQQVFNSANSLDFGGCVDFLEERMIVCISRAAYTLGSRHTQQY</sequence>
<evidence type="ECO:0000313" key="2">
    <source>
        <dbReference type="Proteomes" id="UP000641588"/>
    </source>
</evidence>
<dbReference type="Proteomes" id="UP000641588">
    <property type="component" value="Unassembled WGS sequence"/>
</dbReference>
<comment type="caution">
    <text evidence="1">The sequence shown here is derived from an EMBL/GenBank/DDBJ whole genome shotgun (WGS) entry which is preliminary data.</text>
</comment>
<name>A0A972GUD1_9BACL</name>
<reference evidence="1" key="1">
    <citation type="submission" date="2019-10" db="EMBL/GenBank/DDBJ databases">
        <title>Description of Paenibacillus glebae sp. nov.</title>
        <authorList>
            <person name="Carlier A."/>
            <person name="Qi S."/>
        </authorList>
    </citation>
    <scope>NUCLEOTIDE SEQUENCE</scope>
    <source>
        <strain evidence="1">LMG 31456</strain>
    </source>
</reference>
<gene>
    <name evidence="1" type="ORF">GC093_15680</name>
</gene>
<dbReference type="EMBL" id="WHOD01000062">
    <property type="protein sequence ID" value="NOU94649.1"/>
    <property type="molecule type" value="Genomic_DNA"/>
</dbReference>
<protein>
    <submittedName>
        <fullName evidence="1">Uncharacterized protein</fullName>
    </submittedName>
</protein>
<organism evidence="1 2">
    <name type="scientific">Paenibacillus foliorum</name>
    <dbReference type="NCBI Taxonomy" id="2654974"/>
    <lineage>
        <taxon>Bacteria</taxon>
        <taxon>Bacillati</taxon>
        <taxon>Bacillota</taxon>
        <taxon>Bacilli</taxon>
        <taxon>Bacillales</taxon>
        <taxon>Paenibacillaceae</taxon>
        <taxon>Paenibacillus</taxon>
    </lineage>
</organism>
<accession>A0A972GUD1</accession>
<evidence type="ECO:0000313" key="1">
    <source>
        <dbReference type="EMBL" id="NOU94649.1"/>
    </source>
</evidence>
<dbReference type="AlphaFoldDB" id="A0A972GUD1"/>
<proteinExistence type="predicted"/>
<keyword evidence="2" id="KW-1185">Reference proteome</keyword>